<dbReference type="RefSeq" id="WP_053237867.1">
    <property type="nucleotide sequence ID" value="NZ_CP011125.1"/>
</dbReference>
<dbReference type="STRING" id="927083.DB32_008100"/>
<dbReference type="KEGG" id="samy:DB32_008100"/>
<evidence type="ECO:0000313" key="2">
    <source>
        <dbReference type="Proteomes" id="UP000034883"/>
    </source>
</evidence>
<protein>
    <submittedName>
        <fullName evidence="1">Rhs-family protein</fullName>
    </submittedName>
</protein>
<sequence length="766" mass="79591">MLDRGLSFGSFLLVALVLAGCECSSGGGARACATAADCSGGAACIEGECVAPGDGGTNDGHDGAIEADAHTPGGDASGPPCDEGTCAGDARCVDGRCVPFGPGEHDETCTRPESSGPVRPQIQCAFETAPAGDPRPEAIRALGTPLVANLGIGSPSRPSIVYVADYAYTDGTPRGCTSGGVLRVLDGATCVSQAVSTDVVLDSPVTPAIGDLDLDGRPEIVAAAIEGGLAAFRVATDGSLSVAWRTTLESGEPDTWGSTQCQWGAVSLYDLDDDARPEVLYEGAVWDSNGVRVTTLPGWVHIGNGTPVPVGDFDDDGRVEAVAGNATWEFDATTRTFAIESGFSTTVRAGFTAVADLGDFPAVRGDAPGRPEVVTVMYGEVSVRTLAGGLIVEYDRLSEGNGGPPTIADFDGDGVREIGVAFGDSYEVFDLAEDDGRLWSQPSQDSTSQRTGSSVFDFNNDARAEVVYGDECFVRVYDGTTGDVVFSQARFSWTWTENPIVVDSDADGSAEVIMGASASCNPGYCPAVDPLFAGVGCESDADCVSGACDEGLCRCTTDAECGTTYGCVAAIAGTPGDGNVCRAQHRDCVAGIRVYRDGSDRWPSSRTIWNQHGYHVTNVEEDGTIPRTSEMRANWADDELNNFRQNVQGEGARSAGPDLTIQSITALCSVTDGSTDMRATLCNRGPVFLDTGIQVVFDQIGDDGARTRLCDLRTTEPVAPGVCTTVSCTAPVPADGVFEATADDARTIAECREANNSARDVADCLE</sequence>
<organism evidence="1 2">
    <name type="scientific">Sandaracinus amylolyticus</name>
    <dbReference type="NCBI Taxonomy" id="927083"/>
    <lineage>
        <taxon>Bacteria</taxon>
        <taxon>Pseudomonadati</taxon>
        <taxon>Myxococcota</taxon>
        <taxon>Polyangia</taxon>
        <taxon>Polyangiales</taxon>
        <taxon>Sandaracinaceae</taxon>
        <taxon>Sandaracinus</taxon>
    </lineage>
</organism>
<dbReference type="Gene3D" id="2.60.40.10">
    <property type="entry name" value="Immunoglobulins"/>
    <property type="match status" value="1"/>
</dbReference>
<dbReference type="SUPFAM" id="SSF69318">
    <property type="entry name" value="Integrin alpha N-terminal domain"/>
    <property type="match status" value="1"/>
</dbReference>
<reference evidence="1 2" key="1">
    <citation type="submission" date="2015-03" db="EMBL/GenBank/DDBJ databases">
        <title>Genome assembly of Sandaracinus amylolyticus DSM 53668.</title>
        <authorList>
            <person name="Sharma G."/>
            <person name="Subramanian S."/>
        </authorList>
    </citation>
    <scope>NUCLEOTIDE SEQUENCE [LARGE SCALE GENOMIC DNA]</scope>
    <source>
        <strain evidence="1 2">DSM 53668</strain>
    </source>
</reference>
<dbReference type="InterPro" id="IPR013783">
    <property type="entry name" value="Ig-like_fold"/>
</dbReference>
<dbReference type="OrthoDB" id="5380843at2"/>
<dbReference type="InterPro" id="IPR028994">
    <property type="entry name" value="Integrin_alpha_N"/>
</dbReference>
<evidence type="ECO:0000313" key="1">
    <source>
        <dbReference type="EMBL" id="AKF10951.1"/>
    </source>
</evidence>
<dbReference type="AlphaFoldDB" id="A0A0F6YMP8"/>
<name>A0A0F6YMP8_9BACT</name>
<dbReference type="PROSITE" id="PS51257">
    <property type="entry name" value="PROKAR_LIPOPROTEIN"/>
    <property type="match status" value="1"/>
</dbReference>
<dbReference type="Proteomes" id="UP000034883">
    <property type="component" value="Chromosome"/>
</dbReference>
<dbReference type="EMBL" id="CP011125">
    <property type="protein sequence ID" value="AKF10951.1"/>
    <property type="molecule type" value="Genomic_DNA"/>
</dbReference>
<proteinExistence type="predicted"/>
<gene>
    <name evidence="1" type="ORF">DB32_008100</name>
</gene>
<accession>A0A0F6YMP8</accession>
<keyword evidence="2" id="KW-1185">Reference proteome</keyword>